<dbReference type="EMBL" id="CP045529">
    <property type="protein sequence ID" value="QFU97734.1"/>
    <property type="molecule type" value="Genomic_DNA"/>
</dbReference>
<sequence>MKSIHRAAASALVGALTLAGSLLTVPAAEAASGHCTSTTISGSARVTYCSYATGSSKHFKVADSDGVYNKTSSTATLKCTITKRATVSASLSTSVSASVKAGIVAEAKAEVGTTLSGSVSTEKSIEVGVKVKPHKTVLCQRGIYYYTVKGKTVKTVQSLVTGKKSSSTTVWTYKAPSSKAWRLIEQ</sequence>
<reference evidence="2 3" key="1">
    <citation type="submission" date="2019-10" db="EMBL/GenBank/DDBJ databases">
        <title>Genome sequence of Luteimicrobium xylanilyticum HY-24.</title>
        <authorList>
            <person name="Kim D.Y."/>
            <person name="Park H.-Y."/>
        </authorList>
    </citation>
    <scope>NUCLEOTIDE SEQUENCE [LARGE SCALE GENOMIC DNA]</scope>
    <source>
        <strain evidence="2 3">HY-24</strain>
    </source>
</reference>
<dbReference type="KEGG" id="lxl:KDY119_01233"/>
<gene>
    <name evidence="2" type="ORF">KDY119_01233</name>
</gene>
<dbReference type="SUPFAM" id="SSF56973">
    <property type="entry name" value="Aerolisin/ETX pore-forming domain"/>
    <property type="match status" value="1"/>
</dbReference>
<proteinExistence type="predicted"/>
<dbReference type="OrthoDB" id="9985155at2"/>
<organism evidence="2 3">
    <name type="scientific">Luteimicrobium xylanilyticum</name>
    <dbReference type="NCBI Taxonomy" id="1133546"/>
    <lineage>
        <taxon>Bacteria</taxon>
        <taxon>Bacillati</taxon>
        <taxon>Actinomycetota</taxon>
        <taxon>Actinomycetes</taxon>
        <taxon>Micrococcales</taxon>
        <taxon>Luteimicrobium</taxon>
    </lineage>
</organism>
<feature type="signal peptide" evidence="1">
    <location>
        <begin position="1"/>
        <end position="30"/>
    </location>
</feature>
<feature type="chain" id="PRO_5024889302" evidence="1">
    <location>
        <begin position="31"/>
        <end position="186"/>
    </location>
</feature>
<keyword evidence="1" id="KW-0732">Signal</keyword>
<accession>A0A5P9Q8I6</accession>
<dbReference type="Proteomes" id="UP000326702">
    <property type="component" value="Chromosome"/>
</dbReference>
<keyword evidence="3" id="KW-1185">Reference proteome</keyword>
<dbReference type="AlphaFoldDB" id="A0A5P9Q8I6"/>
<evidence type="ECO:0000256" key="1">
    <source>
        <dbReference type="SAM" id="SignalP"/>
    </source>
</evidence>
<evidence type="ECO:0000313" key="3">
    <source>
        <dbReference type="Proteomes" id="UP000326702"/>
    </source>
</evidence>
<evidence type="ECO:0000313" key="2">
    <source>
        <dbReference type="EMBL" id="QFU97734.1"/>
    </source>
</evidence>
<dbReference type="RefSeq" id="WP_036951794.1">
    <property type="nucleotide sequence ID" value="NZ_BAABIH010000012.1"/>
</dbReference>
<protein>
    <submittedName>
        <fullName evidence="2">Uncharacterized protein</fullName>
    </submittedName>
</protein>
<name>A0A5P9Q8I6_9MICO</name>